<reference evidence="2" key="1">
    <citation type="journal article" date="2014" name="Int. J. Syst. Evol. Microbiol.">
        <title>Complete genome sequence of Corynebacterium casei LMG S-19264T (=DSM 44701T), isolated from a smear-ripened cheese.</title>
        <authorList>
            <consortium name="US DOE Joint Genome Institute (JGI-PGF)"/>
            <person name="Walter F."/>
            <person name="Albersmeier A."/>
            <person name="Kalinowski J."/>
            <person name="Ruckert C."/>
        </authorList>
    </citation>
    <scope>NUCLEOTIDE SEQUENCE</scope>
    <source>
        <strain evidence="2">CCM 7897</strain>
    </source>
</reference>
<dbReference type="InterPro" id="IPR036736">
    <property type="entry name" value="ACP-like_sf"/>
</dbReference>
<dbReference type="InterPro" id="IPR009081">
    <property type="entry name" value="PP-bd_ACP"/>
</dbReference>
<gene>
    <name evidence="2" type="ORF">GCM10007301_52700</name>
</gene>
<feature type="domain" description="Carrier" evidence="1">
    <location>
        <begin position="6"/>
        <end position="84"/>
    </location>
</feature>
<protein>
    <recommendedName>
        <fullName evidence="1">Carrier domain-containing protein</fullName>
    </recommendedName>
</protein>
<sequence length="89" mass="9456">MPIAHDDAERMVREILRQHGKLAGSTAAIAVDADLYRLGLSSLATVNVMMDIETRLDADIPEAALTRETFRTIASLCALVTSLSAASAA</sequence>
<comment type="caution">
    <text evidence="2">The sequence shown here is derived from an EMBL/GenBank/DDBJ whole genome shotgun (WGS) entry which is preliminary data.</text>
</comment>
<dbReference type="RefSeq" id="WP_188583854.1">
    <property type="nucleotide sequence ID" value="NZ_BMCT01000011.1"/>
</dbReference>
<accession>A0A917FKR0</accession>
<name>A0A917FKR0_9HYPH</name>
<dbReference type="SUPFAM" id="SSF47336">
    <property type="entry name" value="ACP-like"/>
    <property type="match status" value="1"/>
</dbReference>
<organism evidence="2 3">
    <name type="scientific">Azorhizobium oxalatiphilum</name>
    <dbReference type="NCBI Taxonomy" id="980631"/>
    <lineage>
        <taxon>Bacteria</taxon>
        <taxon>Pseudomonadati</taxon>
        <taxon>Pseudomonadota</taxon>
        <taxon>Alphaproteobacteria</taxon>
        <taxon>Hyphomicrobiales</taxon>
        <taxon>Xanthobacteraceae</taxon>
        <taxon>Azorhizobium</taxon>
    </lineage>
</organism>
<dbReference type="NCBIfam" id="NF005480">
    <property type="entry name" value="PRK07081.1"/>
    <property type="match status" value="1"/>
</dbReference>
<dbReference type="EMBL" id="BMCT01000011">
    <property type="protein sequence ID" value="GGF86269.1"/>
    <property type="molecule type" value="Genomic_DNA"/>
</dbReference>
<evidence type="ECO:0000259" key="1">
    <source>
        <dbReference type="PROSITE" id="PS50075"/>
    </source>
</evidence>
<keyword evidence="3" id="KW-1185">Reference proteome</keyword>
<dbReference type="Gene3D" id="1.10.1200.10">
    <property type="entry name" value="ACP-like"/>
    <property type="match status" value="1"/>
</dbReference>
<reference evidence="2" key="2">
    <citation type="submission" date="2020-09" db="EMBL/GenBank/DDBJ databases">
        <authorList>
            <person name="Sun Q."/>
            <person name="Sedlacek I."/>
        </authorList>
    </citation>
    <scope>NUCLEOTIDE SEQUENCE</scope>
    <source>
        <strain evidence="2">CCM 7897</strain>
    </source>
</reference>
<dbReference type="Pfam" id="PF00550">
    <property type="entry name" value="PP-binding"/>
    <property type="match status" value="1"/>
</dbReference>
<dbReference type="PROSITE" id="PS50075">
    <property type="entry name" value="CARRIER"/>
    <property type="match status" value="1"/>
</dbReference>
<evidence type="ECO:0000313" key="2">
    <source>
        <dbReference type="EMBL" id="GGF86269.1"/>
    </source>
</evidence>
<dbReference type="AlphaFoldDB" id="A0A917FKR0"/>
<evidence type="ECO:0000313" key="3">
    <source>
        <dbReference type="Proteomes" id="UP000606044"/>
    </source>
</evidence>
<proteinExistence type="predicted"/>
<dbReference type="Proteomes" id="UP000606044">
    <property type="component" value="Unassembled WGS sequence"/>
</dbReference>